<evidence type="ECO:0000259" key="3">
    <source>
        <dbReference type="Pfam" id="PF13439"/>
    </source>
</evidence>
<dbReference type="PATRIC" id="fig|1527444.3.peg.291"/>
<organism evidence="4 5">
    <name type="scientific">Candidatus Atelocyanobacterium thalassa isolate SIO64986</name>
    <dbReference type="NCBI Taxonomy" id="1527444"/>
    <lineage>
        <taxon>Bacteria</taxon>
        <taxon>Bacillati</taxon>
        <taxon>Cyanobacteriota</taxon>
        <taxon>Cyanophyceae</taxon>
        <taxon>Oscillatoriophycideae</taxon>
        <taxon>Chroococcales</taxon>
        <taxon>Aphanothecaceae</taxon>
        <taxon>Candidatus Atelocyanobacterium</taxon>
        <taxon>Candidatus Atelocyanobacterium thalassae</taxon>
    </lineage>
</organism>
<dbReference type="GO" id="GO:0009103">
    <property type="term" value="P:lipopolysaccharide biosynthetic process"/>
    <property type="evidence" value="ECO:0007669"/>
    <property type="project" value="TreeGrafter"/>
</dbReference>
<comment type="caution">
    <text evidence="4">The sequence shown here is derived from an EMBL/GenBank/DDBJ whole genome shotgun (WGS) entry which is preliminary data.</text>
</comment>
<proteinExistence type="predicted"/>
<feature type="domain" description="Glycosyl transferase family 1" evidence="2">
    <location>
        <begin position="180"/>
        <end position="338"/>
    </location>
</feature>
<sequence>MQKYSQLIINLSLLLSKPTGISNYARNIFPHLKSLKPILLTSREYEEFDNHFIPNDLTPEQGTIGHIKRLLWTQFKLPKIYQKLNSSLLFSPAPEIPLWSSCRSVVVVHDLIPLRFPNKKSPLHPYFKYYIPKVLQQAEHIICNSQATAKDIHEILNIPSYKITPILLAYDKKHFRLLNSNQNKNKSDIPYFLYLGRHDPHKNITSILKAFSKLKDYKSYELWLVGPKDKRYTLQLQILAKELGISKQLKVLDYVSYQELPLLLNEALALVFPSLWEGFGFPVLEAMACGTPVITSNISSLPEVTGDAALLINPYVSKEITYAMEQIITDNSLRSQLKILGLKRAKAFSWKNTGEKTLAILANFL</sequence>
<dbReference type="PANTHER" id="PTHR46401:SF2">
    <property type="entry name" value="GLYCOSYLTRANSFERASE WBBK-RELATED"/>
    <property type="match status" value="1"/>
</dbReference>
<name>A0A086CIA6_9CHRO</name>
<gene>
    <name evidence="4" type="ORF">ucyna2_00301</name>
</gene>
<dbReference type="CDD" id="cd03809">
    <property type="entry name" value="GT4_MtfB-like"/>
    <property type="match status" value="1"/>
</dbReference>
<dbReference type="InterPro" id="IPR028098">
    <property type="entry name" value="Glyco_trans_4-like_N"/>
</dbReference>
<dbReference type="eggNOG" id="COG0438">
    <property type="taxonomic scope" value="Bacteria"/>
</dbReference>
<evidence type="ECO:0000313" key="5">
    <source>
        <dbReference type="Proteomes" id="UP000028922"/>
    </source>
</evidence>
<dbReference type="PANTHER" id="PTHR46401">
    <property type="entry name" value="GLYCOSYLTRANSFERASE WBBK-RELATED"/>
    <property type="match status" value="1"/>
</dbReference>
<dbReference type="GO" id="GO:0016757">
    <property type="term" value="F:glycosyltransferase activity"/>
    <property type="evidence" value="ECO:0007669"/>
    <property type="project" value="InterPro"/>
</dbReference>
<dbReference type="EMBL" id="JPSP01000002">
    <property type="protein sequence ID" value="KFF41920.1"/>
    <property type="molecule type" value="Genomic_DNA"/>
</dbReference>
<feature type="domain" description="Glycosyltransferase subfamily 4-like N-terminal" evidence="3">
    <location>
        <begin position="20"/>
        <end position="166"/>
    </location>
</feature>
<dbReference type="InterPro" id="IPR001296">
    <property type="entry name" value="Glyco_trans_1"/>
</dbReference>
<protein>
    <submittedName>
        <fullName evidence="4">Glycosyltransferase</fullName>
    </submittedName>
</protein>
<dbReference type="AlphaFoldDB" id="A0A086CIA6"/>
<dbReference type="Proteomes" id="UP000028922">
    <property type="component" value="Unassembled WGS sequence"/>
</dbReference>
<dbReference type="STRING" id="1527444.ucyna2_00301"/>
<evidence type="ECO:0000256" key="1">
    <source>
        <dbReference type="ARBA" id="ARBA00022679"/>
    </source>
</evidence>
<evidence type="ECO:0000259" key="2">
    <source>
        <dbReference type="Pfam" id="PF00534"/>
    </source>
</evidence>
<dbReference type="Pfam" id="PF00534">
    <property type="entry name" value="Glycos_transf_1"/>
    <property type="match status" value="1"/>
</dbReference>
<accession>A0A086CIA6</accession>
<evidence type="ECO:0000313" key="4">
    <source>
        <dbReference type="EMBL" id="KFF41920.1"/>
    </source>
</evidence>
<dbReference type="FunFam" id="3.40.50.2000:FF:000119">
    <property type="entry name" value="Glycosyl transferase group 1"/>
    <property type="match status" value="1"/>
</dbReference>
<keyword evidence="1 4" id="KW-0808">Transferase</keyword>
<dbReference type="Gene3D" id="3.40.50.2000">
    <property type="entry name" value="Glycogen Phosphorylase B"/>
    <property type="match status" value="2"/>
</dbReference>
<dbReference type="SUPFAM" id="SSF53756">
    <property type="entry name" value="UDP-Glycosyltransferase/glycogen phosphorylase"/>
    <property type="match status" value="1"/>
</dbReference>
<dbReference type="Pfam" id="PF13439">
    <property type="entry name" value="Glyco_transf_4"/>
    <property type="match status" value="1"/>
</dbReference>
<reference evidence="4 5" key="1">
    <citation type="submission" date="2014-08" db="EMBL/GenBank/DDBJ databases">
        <title>Comparative genomics reveals surprising divergence of two closely related strains of uncultivated UCYN-A cyanobacteria.</title>
        <authorList>
            <person name="Bombar D."/>
            <person name="Heller P."/>
            <person name="Sanchez-Baracaldo P."/>
            <person name="Carter B.J."/>
            <person name="Zert J.P."/>
        </authorList>
    </citation>
    <scope>NUCLEOTIDE SEQUENCE [LARGE SCALE GENOMIC DNA]</scope>
</reference>